<dbReference type="KEGG" id="hhd:HBHAL_2958"/>
<dbReference type="PATRIC" id="fig|866895.3.peg.1975"/>
<reference evidence="2 3" key="1">
    <citation type="journal article" date="2013" name="Environ. Microbiol.">
        <title>Chloride and organic osmolytes: a hybrid strategy to cope with elevated salinities by the moderately halophilic, chloride-dependent bacterium Halobacillus halophilus.</title>
        <authorList>
            <person name="Saum S.H."/>
            <person name="Pfeiffer F."/>
            <person name="Palm P."/>
            <person name="Rampp M."/>
            <person name="Schuster S.C."/>
            <person name="Muller V."/>
            <person name="Oesterhelt D."/>
        </authorList>
    </citation>
    <scope>NUCLEOTIDE SEQUENCE [LARGE SCALE GENOMIC DNA]</scope>
    <source>
        <strain evidence="3">ATCC 35676 / DSM 2266 / JCM 20832 / KCTC 3685 / LMG 17431 / NBRC 102448 / NCIMB 2269</strain>
    </source>
</reference>
<gene>
    <name evidence="2" type="ordered locus">HBHAL_2958</name>
</gene>
<feature type="compositionally biased region" description="Basic and acidic residues" evidence="1">
    <location>
        <begin position="50"/>
        <end position="80"/>
    </location>
</feature>
<proteinExistence type="predicted"/>
<dbReference type="Proteomes" id="UP000007397">
    <property type="component" value="Chromosome"/>
</dbReference>
<accession>I0JMD6</accession>
<protein>
    <submittedName>
        <fullName evidence="2">Uncharacterized protein</fullName>
    </submittedName>
</protein>
<evidence type="ECO:0000256" key="1">
    <source>
        <dbReference type="SAM" id="MobiDB-lite"/>
    </source>
</evidence>
<sequence>MVLNRIKTAKTLKLRKEVMDVKKREDKPKIHESSYPNEVVVEAGLKSDKPLSNERYEGDSVNEHERLESANEYLGEKELKQTLTNS</sequence>
<keyword evidence="3" id="KW-1185">Reference proteome</keyword>
<evidence type="ECO:0000313" key="2">
    <source>
        <dbReference type="EMBL" id="CCG45306.1"/>
    </source>
</evidence>
<organism evidence="2 3">
    <name type="scientific">Halobacillus halophilus (strain ATCC 35676 / DSM 2266 / JCM 20832 / KCTC 3685 / LMG 17431 / NBRC 102448 / NCIMB 2269)</name>
    <name type="common">Sporosarcina halophila</name>
    <dbReference type="NCBI Taxonomy" id="866895"/>
    <lineage>
        <taxon>Bacteria</taxon>
        <taxon>Bacillati</taxon>
        <taxon>Bacillota</taxon>
        <taxon>Bacilli</taxon>
        <taxon>Bacillales</taxon>
        <taxon>Bacillaceae</taxon>
        <taxon>Halobacillus</taxon>
    </lineage>
</organism>
<feature type="region of interest" description="Disordered" evidence="1">
    <location>
        <begin position="50"/>
        <end position="86"/>
    </location>
</feature>
<dbReference type="HOGENOM" id="CLU_2493577_0_0_9"/>
<dbReference type="AlphaFoldDB" id="I0JMD6"/>
<evidence type="ECO:0000313" key="3">
    <source>
        <dbReference type="Proteomes" id="UP000007397"/>
    </source>
</evidence>
<name>I0JMD6_HALH3</name>
<dbReference type="EMBL" id="HE717023">
    <property type="protein sequence ID" value="CCG45306.1"/>
    <property type="molecule type" value="Genomic_DNA"/>
</dbReference>